<dbReference type="EMBL" id="ML994703">
    <property type="protein sequence ID" value="KAF2176685.1"/>
    <property type="molecule type" value="Genomic_DNA"/>
</dbReference>
<sequence length="1018" mass="118315">MAFNWDKLTKLRQNNPRPKYALPECTRQLKKRSNDPYLLAWKAELSLKSGSYGLQVYHEQLVPLCRRVPPISDAELLDYIFNLSIESRRRDDPLSLTLNSGDNYPVEAWEKAAKVLKTPKERLDLWSKFFVCAMKADCWEHVRLALQQAQKEVPNKKKNITFSLILAFQLSGEKYIQMAEWATKSVTKDISPEVIQKFVNDGTLQQSLAYRYLKKAFENSSKSLENVDRIQHMRDLRFMVQIFQRQKRALELIQLWNTSAPAIQDILNANHSEVLQLKLDILKEEGQWRDLWDLVSPKLTVAIQNANGNSNSDQLSTLKIWKLWSTLLDAAYHLWDTNEEVQGTTQQLLTRMLEAPHVSREVLLARLFFASQKELRHLLSACKDYWKRYSQLNCCFDDLRRFVEQLDQNEQSDFHNFITKSAEELKLELEDATESSLKMWLQAEINVAKFDYLLTISRPTRPKSDVVKAFVRNAIRLYYVGTQIRNECYRDAGTLAIMGLLVLHHIFIDKRRLPVDRTLTDDLTRNSRIMLQAGFLARHLTAGEGGKQNRSLILLSTRIHLGLGLGTLAFDLYRHARVKEILNDTISYILLTQISRTHPFDATSSKKAFPDKELRNVIGVIERMESKVDDFLYTDMQNFQHDQAIELVELKRKLRGSFTKHLCMLERRKIARWKGEPVDQLEIELRGKYRSGSCVIYPRRRDLLVFSCVPILSILTSCYESIRYQLIELGCESITDNRDFDVLPNFESSDNYLIDRLTMLDVYPNEAWYYEQLARQEYTCRLVFGEPRSEPLEDRIISIANSGLGAESQMEGLDNIHNEARKSHEREDDLRSDWLCARSIAVDVYDGARSHDTGKSLEERFELACWALTEVCVEMENLILPESTGFKLEDEYLLPNEIGLLTYYSLLELLRVYWKICETMKDYQKKRHELGRRVKKQLVDQFATRVEDTYKLLRKVVGSMIVALKRRGEQSILAQVGWGPTGEALTKVLSDDDMRLYAREYVESAIEALEGVLKVKLK</sequence>
<dbReference type="Pfam" id="PF09797">
    <property type="entry name" value="NatB_MDM20"/>
    <property type="match status" value="1"/>
</dbReference>
<evidence type="ECO:0000313" key="1">
    <source>
        <dbReference type="EMBL" id="KAF2176685.1"/>
    </source>
</evidence>
<evidence type="ECO:0000313" key="2">
    <source>
        <dbReference type="Proteomes" id="UP000800200"/>
    </source>
</evidence>
<evidence type="ECO:0008006" key="3">
    <source>
        <dbReference type="Google" id="ProtNLM"/>
    </source>
</evidence>
<name>A0A6A6DC23_9PEZI</name>
<accession>A0A6A6DC23</accession>
<reference evidence="1" key="1">
    <citation type="journal article" date="2020" name="Stud. Mycol.">
        <title>101 Dothideomycetes genomes: a test case for predicting lifestyles and emergence of pathogens.</title>
        <authorList>
            <person name="Haridas S."/>
            <person name="Albert R."/>
            <person name="Binder M."/>
            <person name="Bloem J."/>
            <person name="Labutti K."/>
            <person name="Salamov A."/>
            <person name="Andreopoulos B."/>
            <person name="Baker S."/>
            <person name="Barry K."/>
            <person name="Bills G."/>
            <person name="Bluhm B."/>
            <person name="Cannon C."/>
            <person name="Castanera R."/>
            <person name="Culley D."/>
            <person name="Daum C."/>
            <person name="Ezra D."/>
            <person name="Gonzalez J."/>
            <person name="Henrissat B."/>
            <person name="Kuo A."/>
            <person name="Liang C."/>
            <person name="Lipzen A."/>
            <person name="Lutzoni F."/>
            <person name="Magnuson J."/>
            <person name="Mondo S."/>
            <person name="Nolan M."/>
            <person name="Ohm R."/>
            <person name="Pangilinan J."/>
            <person name="Park H.-J."/>
            <person name="Ramirez L."/>
            <person name="Alfaro M."/>
            <person name="Sun H."/>
            <person name="Tritt A."/>
            <person name="Yoshinaga Y."/>
            <person name="Zwiers L.-H."/>
            <person name="Turgeon B."/>
            <person name="Goodwin S."/>
            <person name="Spatafora J."/>
            <person name="Crous P."/>
            <person name="Grigoriev I."/>
        </authorList>
    </citation>
    <scope>NUCLEOTIDE SEQUENCE</scope>
    <source>
        <strain evidence="1">CBS 207.26</strain>
    </source>
</reference>
<dbReference type="OrthoDB" id="24670at2759"/>
<dbReference type="AlphaFoldDB" id="A0A6A6DC23"/>
<dbReference type="Proteomes" id="UP000800200">
    <property type="component" value="Unassembled WGS sequence"/>
</dbReference>
<gene>
    <name evidence="1" type="ORF">K469DRAFT_722076</name>
</gene>
<dbReference type="InterPro" id="IPR019183">
    <property type="entry name" value="NAA25_NatB_aux_su"/>
</dbReference>
<proteinExistence type="predicted"/>
<organism evidence="1 2">
    <name type="scientific">Zopfia rhizophila CBS 207.26</name>
    <dbReference type="NCBI Taxonomy" id="1314779"/>
    <lineage>
        <taxon>Eukaryota</taxon>
        <taxon>Fungi</taxon>
        <taxon>Dikarya</taxon>
        <taxon>Ascomycota</taxon>
        <taxon>Pezizomycotina</taxon>
        <taxon>Dothideomycetes</taxon>
        <taxon>Dothideomycetes incertae sedis</taxon>
        <taxon>Zopfiaceae</taxon>
        <taxon>Zopfia</taxon>
    </lineage>
</organism>
<protein>
    <recommendedName>
        <fullName evidence="3">N-acetyltransferase B complex non catalytic subunit-domain-containing protein</fullName>
    </recommendedName>
</protein>
<keyword evidence="2" id="KW-1185">Reference proteome</keyword>